<protein>
    <submittedName>
        <fullName evidence="2">Type II secretion system protein</fullName>
    </submittedName>
</protein>
<dbReference type="Gene3D" id="3.30.700.10">
    <property type="entry name" value="Glycoprotein, Type 4 Pilin"/>
    <property type="match status" value="1"/>
</dbReference>
<dbReference type="EMBL" id="QZMU01000001">
    <property type="protein sequence ID" value="RRQ22000.1"/>
    <property type="molecule type" value="Genomic_DNA"/>
</dbReference>
<keyword evidence="1" id="KW-0812">Transmembrane</keyword>
<keyword evidence="1" id="KW-1133">Transmembrane helix</keyword>
<keyword evidence="1" id="KW-0472">Membrane</keyword>
<sequence length="121" mass="12485">MKRQSGFTLIELVMVIVILGILGAIATPIFVDLESEAQTAAERGMSGAVKAAHAVAIADLKRFPTVTELETYVQGENINAVGTGVEVDIGGTVSTVPTFTDTNCSTATSAVGDTVRCVGNI</sequence>
<dbReference type="Proteomes" id="UP000287798">
    <property type="component" value="Unassembled WGS sequence"/>
</dbReference>
<dbReference type="Pfam" id="PF07963">
    <property type="entry name" value="N_methyl"/>
    <property type="match status" value="1"/>
</dbReference>
<keyword evidence="3" id="KW-1185">Reference proteome</keyword>
<dbReference type="AlphaFoldDB" id="A0A426QJT7"/>
<comment type="caution">
    <text evidence="2">The sequence shown here is derived from an EMBL/GenBank/DDBJ whole genome shotgun (WGS) entry which is preliminary data.</text>
</comment>
<dbReference type="SUPFAM" id="SSF54523">
    <property type="entry name" value="Pili subunits"/>
    <property type="match status" value="1"/>
</dbReference>
<feature type="transmembrane region" description="Helical" evidence="1">
    <location>
        <begin position="12"/>
        <end position="31"/>
    </location>
</feature>
<dbReference type="InterPro" id="IPR012902">
    <property type="entry name" value="N_methyl_site"/>
</dbReference>
<dbReference type="PROSITE" id="PS00409">
    <property type="entry name" value="PROKAR_NTER_METHYL"/>
    <property type="match status" value="1"/>
</dbReference>
<dbReference type="NCBIfam" id="TIGR02532">
    <property type="entry name" value="IV_pilin_GFxxxE"/>
    <property type="match status" value="1"/>
</dbReference>
<organism evidence="2 3">
    <name type="scientific">Thiohalobacter thiocyanaticus</name>
    <dbReference type="NCBI Taxonomy" id="585455"/>
    <lineage>
        <taxon>Bacteria</taxon>
        <taxon>Pseudomonadati</taxon>
        <taxon>Pseudomonadota</taxon>
        <taxon>Gammaproteobacteria</taxon>
        <taxon>Thiohalobacterales</taxon>
        <taxon>Thiohalobacteraceae</taxon>
        <taxon>Thiohalobacter</taxon>
    </lineage>
</organism>
<proteinExistence type="predicted"/>
<dbReference type="OrthoDB" id="5786415at2"/>
<evidence type="ECO:0000313" key="3">
    <source>
        <dbReference type="Proteomes" id="UP000287798"/>
    </source>
</evidence>
<dbReference type="RefSeq" id="WP_125181342.1">
    <property type="nucleotide sequence ID" value="NZ_QZMU01000001.1"/>
</dbReference>
<name>A0A426QJT7_9GAMM</name>
<dbReference type="InterPro" id="IPR045584">
    <property type="entry name" value="Pilin-like"/>
</dbReference>
<reference evidence="2 3" key="1">
    <citation type="journal article" date="2010" name="Int. J. Syst. Evol. Microbiol.">
        <title>Thiohalobacter thiocyanaticus gen. nov., sp. nov., a moderately halophilic, sulfur-oxidizing gammaproteobacterium from hypersaline lakes, that utilizes thiocyanate.</title>
        <authorList>
            <person name="Sorokin D.Y."/>
            <person name="Kovaleva O.L."/>
            <person name="Tourova T.P."/>
            <person name="Muyzer G."/>
        </authorList>
    </citation>
    <scope>NUCLEOTIDE SEQUENCE [LARGE SCALE GENOMIC DNA]</scope>
    <source>
        <strain evidence="2 3">Hrh1</strain>
    </source>
</reference>
<accession>A0A426QJT7</accession>
<gene>
    <name evidence="2" type="ORF">D6C00_08585</name>
</gene>
<evidence type="ECO:0000256" key="1">
    <source>
        <dbReference type="SAM" id="Phobius"/>
    </source>
</evidence>
<evidence type="ECO:0000313" key="2">
    <source>
        <dbReference type="EMBL" id="RRQ22000.1"/>
    </source>
</evidence>